<protein>
    <recommendedName>
        <fullName evidence="2">UBC core domain-containing protein</fullName>
    </recommendedName>
</protein>
<name>A0A6C0DV44_9ZZZZ</name>
<proteinExistence type="predicted"/>
<sequence length="153" mass="18647">MNNRIITRINHELYSLYKKYNNIQVHFDPETNIHKITVIDKKYNIIFLINDTIYPFRPPSFIYINNILYKDFINIPTHLLPYALKEGHCFCCDTITNKKIWQPCHTLIHIMNEFDYIKQTMNEAFVSYLLYKIKHKYSLPEYFDLIEEYLQLK</sequence>
<dbReference type="EMBL" id="MN739662">
    <property type="protein sequence ID" value="QHT19095.1"/>
    <property type="molecule type" value="Genomic_DNA"/>
</dbReference>
<organism evidence="1">
    <name type="scientific">viral metagenome</name>
    <dbReference type="NCBI Taxonomy" id="1070528"/>
    <lineage>
        <taxon>unclassified sequences</taxon>
        <taxon>metagenomes</taxon>
        <taxon>organismal metagenomes</taxon>
    </lineage>
</organism>
<evidence type="ECO:0008006" key="2">
    <source>
        <dbReference type="Google" id="ProtNLM"/>
    </source>
</evidence>
<dbReference type="AlphaFoldDB" id="A0A6C0DV44"/>
<accession>A0A6C0DV44</accession>
<evidence type="ECO:0000313" key="1">
    <source>
        <dbReference type="EMBL" id="QHT19095.1"/>
    </source>
</evidence>
<reference evidence="1" key="1">
    <citation type="journal article" date="2020" name="Nature">
        <title>Giant virus diversity and host interactions through global metagenomics.</title>
        <authorList>
            <person name="Schulz F."/>
            <person name="Roux S."/>
            <person name="Paez-Espino D."/>
            <person name="Jungbluth S."/>
            <person name="Walsh D.A."/>
            <person name="Denef V.J."/>
            <person name="McMahon K.D."/>
            <person name="Konstantinidis K.T."/>
            <person name="Eloe-Fadrosh E.A."/>
            <person name="Kyrpides N.C."/>
            <person name="Woyke T."/>
        </authorList>
    </citation>
    <scope>NUCLEOTIDE SEQUENCE</scope>
    <source>
        <strain evidence="1">GVMAG-M-3300023174-49</strain>
    </source>
</reference>